<feature type="region of interest" description="Disordered" evidence="1">
    <location>
        <begin position="93"/>
        <end position="190"/>
    </location>
</feature>
<dbReference type="RefSeq" id="WP_106293999.1">
    <property type="nucleotide sequence ID" value="NZ_PVTH01000007.1"/>
</dbReference>
<evidence type="ECO:0000313" key="3">
    <source>
        <dbReference type="Proteomes" id="UP000238034"/>
    </source>
</evidence>
<protein>
    <submittedName>
        <fullName evidence="2">Uncharacterized protein</fullName>
    </submittedName>
</protein>
<evidence type="ECO:0000256" key="1">
    <source>
        <dbReference type="SAM" id="MobiDB-lite"/>
    </source>
</evidence>
<dbReference type="EMBL" id="PVTH01000007">
    <property type="protein sequence ID" value="PRY51606.1"/>
    <property type="molecule type" value="Genomic_DNA"/>
</dbReference>
<dbReference type="OrthoDB" id="9839930at2"/>
<keyword evidence="3" id="KW-1185">Reference proteome</keyword>
<name>A0A2T0U0Y2_9SPHI</name>
<dbReference type="AlphaFoldDB" id="A0A2T0U0Y2"/>
<accession>A0A2T0U0Y2</accession>
<evidence type="ECO:0000313" key="2">
    <source>
        <dbReference type="EMBL" id="PRY51606.1"/>
    </source>
</evidence>
<sequence>MKKKEKELTKKARKQIRLSLEELLTEEIKKAIIGQGRNPKKAAKEIKKSVSLIAKTLAQKESLSQPEEKKDAPEIPLIRKSVKSFDVPPIPAPELPVIQDPPLAKPGRIRKPTGAATIKAEAKPASPSRRGRKASSQTTAEAEAVPVRPVRKRTPRPPVVKVEESTADTETVVAEEGADLSPGDQENTNP</sequence>
<dbReference type="Proteomes" id="UP000238034">
    <property type="component" value="Unassembled WGS sequence"/>
</dbReference>
<proteinExistence type="predicted"/>
<feature type="region of interest" description="Disordered" evidence="1">
    <location>
        <begin position="58"/>
        <end position="77"/>
    </location>
</feature>
<organism evidence="2 3">
    <name type="scientific">Arcticibacter pallidicorallinus</name>
    <dbReference type="NCBI Taxonomy" id="1259464"/>
    <lineage>
        <taxon>Bacteria</taxon>
        <taxon>Pseudomonadati</taxon>
        <taxon>Bacteroidota</taxon>
        <taxon>Sphingobacteriia</taxon>
        <taxon>Sphingobacteriales</taxon>
        <taxon>Sphingobacteriaceae</taxon>
        <taxon>Arcticibacter</taxon>
    </lineage>
</organism>
<reference evidence="2 3" key="1">
    <citation type="submission" date="2018-03" db="EMBL/GenBank/DDBJ databases">
        <title>Genomic Encyclopedia of Type Strains, Phase III (KMG-III): the genomes of soil and plant-associated and newly described type strains.</title>
        <authorList>
            <person name="Whitman W."/>
        </authorList>
    </citation>
    <scope>NUCLEOTIDE SEQUENCE [LARGE SCALE GENOMIC DNA]</scope>
    <source>
        <strain evidence="2 3">CGMCC 1.9313</strain>
    </source>
</reference>
<gene>
    <name evidence="2" type="ORF">B0I27_107194</name>
</gene>
<comment type="caution">
    <text evidence="2">The sequence shown here is derived from an EMBL/GenBank/DDBJ whole genome shotgun (WGS) entry which is preliminary data.</text>
</comment>